<evidence type="ECO:0000256" key="8">
    <source>
        <dbReference type="ARBA" id="ARBA00024722"/>
    </source>
</evidence>
<dbReference type="GO" id="GO:0005524">
    <property type="term" value="F:ATP binding"/>
    <property type="evidence" value="ECO:0007669"/>
    <property type="project" value="UniProtKB-KW"/>
</dbReference>
<dbReference type="InterPro" id="IPR017871">
    <property type="entry name" value="ABC_transporter-like_CS"/>
</dbReference>
<dbReference type="GO" id="GO:0016887">
    <property type="term" value="F:ATP hydrolysis activity"/>
    <property type="evidence" value="ECO:0007669"/>
    <property type="project" value="InterPro"/>
</dbReference>
<dbReference type="Proteomes" id="UP000676951">
    <property type="component" value="Chromosome"/>
</dbReference>
<feature type="transmembrane region" description="Helical" evidence="9">
    <location>
        <begin position="297"/>
        <end position="315"/>
    </location>
</feature>
<keyword evidence="13" id="KW-1185">Reference proteome</keyword>
<evidence type="ECO:0000256" key="2">
    <source>
        <dbReference type="ARBA" id="ARBA00005417"/>
    </source>
</evidence>
<feature type="transmembrane region" description="Helical" evidence="9">
    <location>
        <begin position="105"/>
        <end position="125"/>
    </location>
</feature>
<feature type="domain" description="ABC transmembrane type-1" evidence="11">
    <location>
        <begin position="72"/>
        <end position="350"/>
    </location>
</feature>
<dbReference type="InterPro" id="IPR003593">
    <property type="entry name" value="AAA+_ATPase"/>
</dbReference>
<dbReference type="Pfam" id="PF00005">
    <property type="entry name" value="ABC_tran"/>
    <property type="match status" value="1"/>
</dbReference>
<dbReference type="PROSITE" id="PS50929">
    <property type="entry name" value="ABC_TM1F"/>
    <property type="match status" value="1"/>
</dbReference>
<proteinExistence type="inferred from homology"/>
<keyword evidence="7 9" id="KW-0472">Membrane</keyword>
<dbReference type="GO" id="GO:0030256">
    <property type="term" value="C:type I protein secretion system complex"/>
    <property type="evidence" value="ECO:0007669"/>
    <property type="project" value="InterPro"/>
</dbReference>
<dbReference type="EMBL" id="CP076136">
    <property type="protein sequence ID" value="QWG21856.1"/>
    <property type="molecule type" value="Genomic_DNA"/>
</dbReference>
<dbReference type="PROSITE" id="PS00211">
    <property type="entry name" value="ABC_TRANSPORTER_1"/>
    <property type="match status" value="1"/>
</dbReference>
<feature type="domain" description="ABC transporter" evidence="10">
    <location>
        <begin position="381"/>
        <end position="617"/>
    </location>
</feature>
<dbReference type="InterPro" id="IPR036640">
    <property type="entry name" value="ABC1_TM_sf"/>
</dbReference>
<dbReference type="SUPFAM" id="SSF90123">
    <property type="entry name" value="ABC transporter transmembrane region"/>
    <property type="match status" value="1"/>
</dbReference>
<evidence type="ECO:0000259" key="10">
    <source>
        <dbReference type="PROSITE" id="PS50893"/>
    </source>
</evidence>
<evidence type="ECO:0000256" key="7">
    <source>
        <dbReference type="ARBA" id="ARBA00023136"/>
    </source>
</evidence>
<dbReference type="GO" id="GO:0005886">
    <property type="term" value="C:plasma membrane"/>
    <property type="evidence" value="ECO:0007669"/>
    <property type="project" value="UniProtKB-SubCell"/>
</dbReference>
<dbReference type="SUPFAM" id="SSF52540">
    <property type="entry name" value="P-loop containing nucleoside triphosphate hydrolases"/>
    <property type="match status" value="1"/>
</dbReference>
<comment type="function">
    <text evidence="8">Involved in beta-(1--&gt;2)glucan export. Transmembrane domains (TMD) form a pore in the inner membrane and the ATP-binding domain (NBD) is responsible for energy generation.</text>
</comment>
<organism evidence="12 13">
    <name type="scientific">Bradyrhizobium sediminis</name>
    <dbReference type="NCBI Taxonomy" id="2840469"/>
    <lineage>
        <taxon>Bacteria</taxon>
        <taxon>Pseudomonadati</taxon>
        <taxon>Pseudomonadota</taxon>
        <taxon>Alphaproteobacteria</taxon>
        <taxon>Hyphomicrobiales</taxon>
        <taxon>Nitrobacteraceae</taxon>
        <taxon>Bradyrhizobium</taxon>
    </lineage>
</organism>
<evidence type="ECO:0000256" key="5">
    <source>
        <dbReference type="ARBA" id="ARBA00022840"/>
    </source>
</evidence>
<reference evidence="12 13" key="1">
    <citation type="submission" date="2021-06" db="EMBL/GenBank/DDBJ databases">
        <title>Bradyrhizobium sp. S2-11-4 Genome sequencing.</title>
        <authorList>
            <person name="Jin L."/>
        </authorList>
    </citation>
    <scope>NUCLEOTIDE SEQUENCE [LARGE SCALE GENOMIC DNA]</scope>
    <source>
        <strain evidence="12 13">S2-11-4</strain>
    </source>
</reference>
<dbReference type="InterPro" id="IPR011527">
    <property type="entry name" value="ABC1_TM_dom"/>
</dbReference>
<dbReference type="PANTHER" id="PTHR24221">
    <property type="entry name" value="ATP-BINDING CASSETTE SUB-FAMILY B"/>
    <property type="match status" value="1"/>
</dbReference>
<dbReference type="AlphaFoldDB" id="A0A975RWD9"/>
<evidence type="ECO:0000256" key="4">
    <source>
        <dbReference type="ARBA" id="ARBA00022741"/>
    </source>
</evidence>
<evidence type="ECO:0000256" key="6">
    <source>
        <dbReference type="ARBA" id="ARBA00022989"/>
    </source>
</evidence>
<evidence type="ECO:0000313" key="13">
    <source>
        <dbReference type="Proteomes" id="UP000676951"/>
    </source>
</evidence>
<evidence type="ECO:0000256" key="1">
    <source>
        <dbReference type="ARBA" id="ARBA00004651"/>
    </source>
</evidence>
<keyword evidence="6 9" id="KW-1133">Transmembrane helix</keyword>
<sequence>MGVGWLLRCCDQQAIATLLTRWTTGDPVHWCHDGGHNPQSAERPKVTSDPPVTIKAGSELRAALASCRSALVGIAVFSGLINLLSLTGSLFMLEVYDRVLPSRSVPTLVGLAIITALLFIFQGILELTRGRMLVRIGNQIDWRLGDRVYDLVVRLPLRTRGSGDGQQPIRDLDTIRSVLSGSGPAALFDLPWLPFYLAICFAFHPLIGATALGGAMVLVVLTLLTDRLSRRSVQKASSYAAARNRLADASRRNAEVLVSMAMSARLLARWRQLGVAYRKQQKTANDISGGFGVTGRMLRMMLQSGVLAVGAYLVIHQEASGGIIIASSILTGRALAPVDLVIGNWRNFIAARQSWQRLEKLLALLPAATVQLPLPAPTRTLVVEKLSVTAPESERVLVADVSFFLKAGSALAIVGASGSGKSSLVRALVGAWRPSRGVVRLDGASLEQWPPDALGGHIGYLPQDVELFEGSIAENIARFAPDSPMESVLAAANAAGIHQLIVSLPEGYNSQIGEQGALLSAGQKQRLALARALYGNPFLIVLDEPNSNLDAEGEEALTRAILAVRARGGIVVIVAHRSSALIAVDFVMTMLQGRQQAFGPKDEVLAMAARRDPGPSAPLKVVPQTAAST</sequence>
<dbReference type="PROSITE" id="PS50893">
    <property type="entry name" value="ABC_TRANSPORTER_2"/>
    <property type="match status" value="1"/>
</dbReference>
<evidence type="ECO:0000256" key="3">
    <source>
        <dbReference type="ARBA" id="ARBA00022692"/>
    </source>
</evidence>
<dbReference type="NCBIfam" id="TIGR01842">
    <property type="entry name" value="type_I_sec_PrtD"/>
    <property type="match status" value="1"/>
</dbReference>
<dbReference type="GO" id="GO:0034040">
    <property type="term" value="F:ATPase-coupled lipid transmembrane transporter activity"/>
    <property type="evidence" value="ECO:0007669"/>
    <property type="project" value="TreeGrafter"/>
</dbReference>
<keyword evidence="3 9" id="KW-0812">Transmembrane</keyword>
<feature type="transmembrane region" description="Helical" evidence="9">
    <location>
        <begin position="195"/>
        <end position="224"/>
    </location>
</feature>
<dbReference type="SMART" id="SM00382">
    <property type="entry name" value="AAA"/>
    <property type="match status" value="1"/>
</dbReference>
<dbReference type="InterPro" id="IPR039421">
    <property type="entry name" value="Type_1_exporter"/>
</dbReference>
<evidence type="ECO:0000256" key="9">
    <source>
        <dbReference type="SAM" id="Phobius"/>
    </source>
</evidence>
<dbReference type="Pfam" id="PF00664">
    <property type="entry name" value="ABC_membrane"/>
    <property type="match status" value="1"/>
</dbReference>
<dbReference type="CDD" id="cd18586">
    <property type="entry name" value="ABC_6TM_PrtD_like"/>
    <property type="match status" value="1"/>
</dbReference>
<keyword evidence="5" id="KW-0067">ATP-binding</keyword>
<name>A0A975RWD9_9BRAD</name>
<keyword evidence="4" id="KW-0547">Nucleotide-binding</keyword>
<dbReference type="InterPro" id="IPR010128">
    <property type="entry name" value="ATPase_T1SS_PrtD-like"/>
</dbReference>
<dbReference type="InterPro" id="IPR047957">
    <property type="entry name" value="ABC_AprD-like_6TM"/>
</dbReference>
<dbReference type="GO" id="GO:0140359">
    <property type="term" value="F:ABC-type transporter activity"/>
    <property type="evidence" value="ECO:0007669"/>
    <property type="project" value="InterPro"/>
</dbReference>
<comment type="similarity">
    <text evidence="2">Belongs to the ABC transporter superfamily.</text>
</comment>
<dbReference type="Gene3D" id="1.20.1560.10">
    <property type="entry name" value="ABC transporter type 1, transmembrane domain"/>
    <property type="match status" value="1"/>
</dbReference>
<gene>
    <name evidence="12" type="ORF">KMZ93_17895</name>
</gene>
<dbReference type="InterPro" id="IPR027417">
    <property type="entry name" value="P-loop_NTPase"/>
</dbReference>
<dbReference type="GO" id="GO:0030253">
    <property type="term" value="P:protein secretion by the type I secretion system"/>
    <property type="evidence" value="ECO:0007669"/>
    <property type="project" value="InterPro"/>
</dbReference>
<dbReference type="InterPro" id="IPR003439">
    <property type="entry name" value="ABC_transporter-like_ATP-bd"/>
</dbReference>
<accession>A0A975RWD9</accession>
<evidence type="ECO:0000259" key="11">
    <source>
        <dbReference type="PROSITE" id="PS50929"/>
    </source>
</evidence>
<dbReference type="PANTHER" id="PTHR24221:SF248">
    <property type="entry name" value="ABC TRANSPORTER TRANSMEMBRANE REGION"/>
    <property type="match status" value="1"/>
</dbReference>
<dbReference type="Gene3D" id="3.40.50.300">
    <property type="entry name" value="P-loop containing nucleotide triphosphate hydrolases"/>
    <property type="match status" value="1"/>
</dbReference>
<protein>
    <submittedName>
        <fullName evidence="12">Type I secretion system permease/ATPase</fullName>
    </submittedName>
</protein>
<feature type="transmembrane region" description="Helical" evidence="9">
    <location>
        <begin position="70"/>
        <end position="93"/>
    </location>
</feature>
<comment type="subcellular location">
    <subcellularLocation>
        <location evidence="1">Cell membrane</location>
        <topology evidence="1">Multi-pass membrane protein</topology>
    </subcellularLocation>
</comment>
<evidence type="ECO:0000313" key="12">
    <source>
        <dbReference type="EMBL" id="QWG21856.1"/>
    </source>
</evidence>